<protein>
    <submittedName>
        <fullName evidence="2">Serine/threonine protein kinase</fullName>
    </submittedName>
</protein>
<dbReference type="EMBL" id="AP018204">
    <property type="protein sequence ID" value="BAY59202.1"/>
    <property type="molecule type" value="Genomic_DNA"/>
</dbReference>
<dbReference type="GO" id="GO:0004674">
    <property type="term" value="F:protein serine/threonine kinase activity"/>
    <property type="evidence" value="ECO:0007669"/>
    <property type="project" value="UniProtKB-KW"/>
</dbReference>
<evidence type="ECO:0000313" key="3">
    <source>
        <dbReference type="Proteomes" id="UP000217895"/>
    </source>
</evidence>
<accession>A0A1Z4JR42</accession>
<reference evidence="2 3" key="1">
    <citation type="submission" date="2017-06" db="EMBL/GenBank/DDBJ databases">
        <title>Genome sequencing of cyanobaciteial culture collection at National Institute for Environmental Studies (NIES).</title>
        <authorList>
            <person name="Hirose Y."/>
            <person name="Shimura Y."/>
            <person name="Fujisawa T."/>
            <person name="Nakamura Y."/>
            <person name="Kawachi M."/>
        </authorList>
    </citation>
    <scope>NUCLEOTIDE SEQUENCE [LARGE SCALE GENOMIC DNA]</scope>
    <source>
        <strain evidence="2 3">NIES-2135</strain>
        <plasmid evidence="3">Plasmid Plasmid1 dna</plasmid>
    </source>
</reference>
<evidence type="ECO:0000313" key="2">
    <source>
        <dbReference type="EMBL" id="BAY59202.1"/>
    </source>
</evidence>
<name>A0A1Z4JR42_LEPBY</name>
<proteinExistence type="predicted"/>
<keyword evidence="2" id="KW-0808">Transferase</keyword>
<dbReference type="AlphaFoldDB" id="A0A1Z4JR42"/>
<feature type="compositionally biased region" description="Polar residues" evidence="1">
    <location>
        <begin position="313"/>
        <end position="325"/>
    </location>
</feature>
<keyword evidence="2" id="KW-0723">Serine/threonine-protein kinase</keyword>
<feature type="region of interest" description="Disordered" evidence="1">
    <location>
        <begin position="280"/>
        <end position="394"/>
    </location>
</feature>
<keyword evidence="2" id="KW-0614">Plasmid</keyword>
<geneLocation type="plasmid" evidence="2">
    <name>plasmid1</name>
</geneLocation>
<feature type="compositionally biased region" description="Polar residues" evidence="1">
    <location>
        <begin position="289"/>
        <end position="303"/>
    </location>
</feature>
<sequence>MSRWLLGGSAVASIASLGVYALSQNPLSSKAIPPNREKLFQDQLNEAQALNRKNLPLDAIKNTIGVPSNSKHFKSAQVLQESLSQQILAQAKEKYRRGNIKEALTALQVIPAATTAASESQQLRRTWTTEEQQLQAIQHSASQGNWNQAMQDLEKLRSSEVFNTPPVQALLQQAIAQTGETPNSLIATTSPAPLPITLSQVPTLEAVPPPPPPENATAVNVDRTLASTAERLDGSVPVAPLDPPVSIPIAPPDPPVSIARVLPPSPPSMVASAPTSSSIQAVASKSPRSESQFDQASVNSVPISTVPDPMRTATYTQPPHVSNHWQPRDRSIADLPRPTADTVSKPPVQRELPPTPTTVTVSTRPNHSQASSEVAATAKAPRLNEAPSPITAPVADRSNMTTLMKYETVPLPAASVEEMLSASTFKSSQHPARQTSGSRLLIEMQRKLTENNTTATLSIKPLIPPTTAKIPEQVTDLAEPKPRLHSDELNNSI</sequence>
<keyword evidence="3" id="KW-1185">Reference proteome</keyword>
<gene>
    <name evidence="2" type="ORF">NIES2135_60790</name>
</gene>
<keyword evidence="2" id="KW-0418">Kinase</keyword>
<dbReference type="Proteomes" id="UP000217895">
    <property type="component" value="Plasmid Plasmid1 dna"/>
</dbReference>
<organism evidence="2 3">
    <name type="scientific">Leptolyngbya boryana NIES-2135</name>
    <dbReference type="NCBI Taxonomy" id="1973484"/>
    <lineage>
        <taxon>Bacteria</taxon>
        <taxon>Bacillati</taxon>
        <taxon>Cyanobacteriota</taxon>
        <taxon>Cyanophyceae</taxon>
        <taxon>Leptolyngbyales</taxon>
        <taxon>Leptolyngbyaceae</taxon>
        <taxon>Leptolyngbya group</taxon>
        <taxon>Leptolyngbya</taxon>
    </lineage>
</organism>
<evidence type="ECO:0000256" key="1">
    <source>
        <dbReference type="SAM" id="MobiDB-lite"/>
    </source>
</evidence>